<evidence type="ECO:0000259" key="4">
    <source>
        <dbReference type="Pfam" id="PF01717"/>
    </source>
</evidence>
<sequence>MKTCVLGSYPKIPAAGGPSVRTAIQRFEAGKIGPRDLYLTYRDVTDRVLALARTYELDMTTDGQIRWNDLLDPLTRDIDNLRASGLLRLFDNNFYYRHPVITGRLQFQGGTLAAWVREAVQRSSVPVMVALPGPFTVLALSEDQSYHDSTSLLKDLVEVLALEAESLAETGIVEIQWDEPALATGSLRPTSQEVAEVYRDLTADARTPMAVALYWGRSTPWLDAFQSLPLSRLSVDLVHDAEIVSRLADSGWPTAVGLGVFNAREVRLEDSGQVAKTIDPVLRRMGSDRVWVHPNSGLELLPPDRAEAKLARVQEFRRFILGQEG</sequence>
<name>G8TSS4_SULAD</name>
<dbReference type="STRING" id="679936.Sulac_0949"/>
<keyword evidence="2" id="KW-0479">Metal-binding</keyword>
<evidence type="ECO:0000256" key="3">
    <source>
        <dbReference type="ARBA" id="ARBA00022833"/>
    </source>
</evidence>
<evidence type="ECO:0000256" key="1">
    <source>
        <dbReference type="ARBA" id="ARBA00001947"/>
    </source>
</evidence>
<dbReference type="HOGENOM" id="CLU_040013_3_1_9"/>
<dbReference type="AlphaFoldDB" id="G8TSS4"/>
<dbReference type="GO" id="GO:0008270">
    <property type="term" value="F:zinc ion binding"/>
    <property type="evidence" value="ECO:0007669"/>
    <property type="project" value="InterPro"/>
</dbReference>
<protein>
    <submittedName>
        <fullName evidence="5">Cobalamin-independent synthase MetE domain protein</fullName>
    </submittedName>
</protein>
<dbReference type="KEGG" id="sap:Sulac_0949"/>
<dbReference type="InterPro" id="IPR038071">
    <property type="entry name" value="UROD/MetE-like_sf"/>
</dbReference>
<proteinExistence type="predicted"/>
<feature type="domain" description="Cobalamin-independent methionine synthase MetE C-terminal/archaeal" evidence="4">
    <location>
        <begin position="1"/>
        <end position="313"/>
    </location>
</feature>
<keyword evidence="3" id="KW-0862">Zinc</keyword>
<evidence type="ECO:0000313" key="6">
    <source>
        <dbReference type="Proteomes" id="UP000005439"/>
    </source>
</evidence>
<gene>
    <name evidence="5" type="ordered locus">Sulac_0949</name>
</gene>
<evidence type="ECO:0000256" key="2">
    <source>
        <dbReference type="ARBA" id="ARBA00022723"/>
    </source>
</evidence>
<dbReference type="PATRIC" id="fig|679936.5.peg.1004"/>
<dbReference type="PANTHER" id="PTHR30519">
    <property type="entry name" value="5-METHYLTETRAHYDROPTEROYLTRIGLUTAMATE--HOMOCYSTEINE METHYLTRANSFERASE"/>
    <property type="match status" value="1"/>
</dbReference>
<dbReference type="Proteomes" id="UP000005439">
    <property type="component" value="Chromosome"/>
</dbReference>
<dbReference type="EMBL" id="CP003179">
    <property type="protein sequence ID" value="AEW04451.1"/>
    <property type="molecule type" value="Genomic_DNA"/>
</dbReference>
<dbReference type="GO" id="GO:0009086">
    <property type="term" value="P:methionine biosynthetic process"/>
    <property type="evidence" value="ECO:0007669"/>
    <property type="project" value="InterPro"/>
</dbReference>
<evidence type="ECO:0000313" key="5">
    <source>
        <dbReference type="EMBL" id="AEW04451.1"/>
    </source>
</evidence>
<keyword evidence="6" id="KW-1185">Reference proteome</keyword>
<dbReference type="GO" id="GO:0003871">
    <property type="term" value="F:5-methyltetrahydropteroyltriglutamate-homocysteine S-methyltransferase activity"/>
    <property type="evidence" value="ECO:0007669"/>
    <property type="project" value="InterPro"/>
</dbReference>
<dbReference type="Pfam" id="PF01717">
    <property type="entry name" value="Meth_synt_2"/>
    <property type="match status" value="1"/>
</dbReference>
<comment type="cofactor">
    <cofactor evidence="1">
        <name>Zn(2+)</name>
        <dbReference type="ChEBI" id="CHEBI:29105"/>
    </cofactor>
</comment>
<reference evidence="6" key="1">
    <citation type="submission" date="2011-12" db="EMBL/GenBank/DDBJ databases">
        <title>The complete genome of chromosome of Sulfobacillus acidophilus DSM 10332.</title>
        <authorList>
            <person name="Lucas S."/>
            <person name="Han J."/>
            <person name="Lapidus A."/>
            <person name="Bruce D."/>
            <person name="Goodwin L."/>
            <person name="Pitluck S."/>
            <person name="Peters L."/>
            <person name="Kyrpides N."/>
            <person name="Mavromatis K."/>
            <person name="Ivanova N."/>
            <person name="Mikhailova N."/>
            <person name="Chertkov O."/>
            <person name="Saunders E."/>
            <person name="Detter J.C."/>
            <person name="Tapia R."/>
            <person name="Han C."/>
            <person name="Land M."/>
            <person name="Hauser L."/>
            <person name="Markowitz V."/>
            <person name="Cheng J.-F."/>
            <person name="Hugenholtz P."/>
            <person name="Woyke T."/>
            <person name="Wu D."/>
            <person name="Pukall R."/>
            <person name="Gehrich-Schroeter G."/>
            <person name="Schneider S."/>
            <person name="Klenk H.-P."/>
            <person name="Eisen J.A."/>
        </authorList>
    </citation>
    <scope>NUCLEOTIDE SEQUENCE [LARGE SCALE GENOMIC DNA]</scope>
    <source>
        <strain evidence="6">ATCC 700253 / DSM 10332 / NAL</strain>
    </source>
</reference>
<reference evidence="5 6" key="2">
    <citation type="journal article" date="2012" name="Stand. Genomic Sci.">
        <title>Complete genome sequence of the moderately thermophilic mineral-sulfide-oxidizing firmicute Sulfobacillus acidophilus type strain (NAL(T)).</title>
        <authorList>
            <person name="Anderson I."/>
            <person name="Chertkov O."/>
            <person name="Chen A."/>
            <person name="Saunders E."/>
            <person name="Lapidus A."/>
            <person name="Nolan M."/>
            <person name="Lucas S."/>
            <person name="Hammon N."/>
            <person name="Deshpande S."/>
            <person name="Cheng J.F."/>
            <person name="Han C."/>
            <person name="Tapia R."/>
            <person name="Goodwin L.A."/>
            <person name="Pitluck S."/>
            <person name="Liolios K."/>
            <person name="Pagani I."/>
            <person name="Ivanova N."/>
            <person name="Mikhailova N."/>
            <person name="Pati A."/>
            <person name="Palaniappan K."/>
            <person name="Land M."/>
            <person name="Pan C."/>
            <person name="Rohde M."/>
            <person name="Pukall R."/>
            <person name="Goker M."/>
            <person name="Detter J.C."/>
            <person name="Woyke T."/>
            <person name="Bristow J."/>
            <person name="Eisen J.A."/>
            <person name="Markowitz V."/>
            <person name="Hugenholtz P."/>
            <person name="Kyrpides N.C."/>
            <person name="Klenk H.P."/>
            <person name="Mavromatis K."/>
        </authorList>
    </citation>
    <scope>NUCLEOTIDE SEQUENCE [LARGE SCALE GENOMIC DNA]</scope>
    <source>
        <strain evidence="6">ATCC 700253 / DSM 10332 / NAL</strain>
    </source>
</reference>
<accession>G8TSS4</accession>
<organism evidence="5 6">
    <name type="scientific">Sulfobacillus acidophilus (strain ATCC 700253 / DSM 10332 / NAL)</name>
    <dbReference type="NCBI Taxonomy" id="679936"/>
    <lineage>
        <taxon>Bacteria</taxon>
        <taxon>Bacillati</taxon>
        <taxon>Bacillota</taxon>
        <taxon>Clostridia</taxon>
        <taxon>Eubacteriales</taxon>
        <taxon>Clostridiales Family XVII. Incertae Sedis</taxon>
        <taxon>Sulfobacillus</taxon>
    </lineage>
</organism>
<dbReference type="Gene3D" id="3.20.20.210">
    <property type="match status" value="1"/>
</dbReference>
<dbReference type="SUPFAM" id="SSF51726">
    <property type="entry name" value="UROD/MetE-like"/>
    <property type="match status" value="1"/>
</dbReference>
<dbReference type="InterPro" id="IPR002629">
    <property type="entry name" value="Met_Synth_C/arc"/>
</dbReference>